<dbReference type="InterPro" id="IPR051452">
    <property type="entry name" value="Diverse_Oxidoreductases"/>
</dbReference>
<dbReference type="InterPro" id="IPR036010">
    <property type="entry name" value="2Fe-2S_ferredoxin-like_sf"/>
</dbReference>
<dbReference type="Gene3D" id="3.10.20.30">
    <property type="match status" value="1"/>
</dbReference>
<feature type="domain" description="2Fe-2S ferredoxin-type" evidence="8">
    <location>
        <begin position="1"/>
        <end position="76"/>
    </location>
</feature>
<dbReference type="InterPro" id="IPR001041">
    <property type="entry name" value="2Fe-2S_ferredoxin-type"/>
</dbReference>
<dbReference type="Gene3D" id="1.10.150.120">
    <property type="entry name" value="[2Fe-2S]-binding domain"/>
    <property type="match status" value="1"/>
</dbReference>
<reference evidence="10" key="1">
    <citation type="journal article" date="2019" name="Int. J. Syst. Evol. Microbiol.">
        <title>The Global Catalogue of Microorganisms (GCM) 10K type strain sequencing project: providing services to taxonomists for standard genome sequencing and annotation.</title>
        <authorList>
            <consortium name="The Broad Institute Genomics Platform"/>
            <consortium name="The Broad Institute Genome Sequencing Center for Infectious Disease"/>
            <person name="Wu L."/>
            <person name="Ma J."/>
        </authorList>
    </citation>
    <scope>NUCLEOTIDE SEQUENCE [LARGE SCALE GENOMIC DNA]</scope>
    <source>
        <strain evidence="10">KCTC 52473</strain>
    </source>
</reference>
<keyword evidence="4" id="KW-0408">Iron</keyword>
<comment type="caution">
    <text evidence="9">The sequence shown here is derived from an EMBL/GenBank/DDBJ whole genome shotgun (WGS) entry which is preliminary data.</text>
</comment>
<keyword evidence="1" id="KW-0001">2Fe-2S</keyword>
<evidence type="ECO:0000313" key="10">
    <source>
        <dbReference type="Proteomes" id="UP001595478"/>
    </source>
</evidence>
<dbReference type="SUPFAM" id="SSF54292">
    <property type="entry name" value="2Fe-2S ferredoxin-like"/>
    <property type="match status" value="1"/>
</dbReference>
<evidence type="ECO:0000256" key="2">
    <source>
        <dbReference type="ARBA" id="ARBA00022723"/>
    </source>
</evidence>
<feature type="region of interest" description="Disordered" evidence="7">
    <location>
        <begin position="151"/>
        <end position="173"/>
    </location>
</feature>
<evidence type="ECO:0000256" key="7">
    <source>
        <dbReference type="SAM" id="MobiDB-lite"/>
    </source>
</evidence>
<dbReference type="RefSeq" id="WP_376920853.1">
    <property type="nucleotide sequence ID" value="NZ_JBHRSW010000029.1"/>
</dbReference>
<dbReference type="InterPro" id="IPR002888">
    <property type="entry name" value="2Fe-2S-bd"/>
</dbReference>
<name>A0ABV7FTL1_9ALTE</name>
<dbReference type="Pfam" id="PF01799">
    <property type="entry name" value="Fer2_2"/>
    <property type="match status" value="1"/>
</dbReference>
<keyword evidence="3" id="KW-0560">Oxidoreductase</keyword>
<dbReference type="PROSITE" id="PS00197">
    <property type="entry name" value="2FE2S_FER_1"/>
    <property type="match status" value="1"/>
</dbReference>
<organism evidence="9 10">
    <name type="scientific">Agaribacter flavus</name>
    <dbReference type="NCBI Taxonomy" id="1902781"/>
    <lineage>
        <taxon>Bacteria</taxon>
        <taxon>Pseudomonadati</taxon>
        <taxon>Pseudomonadota</taxon>
        <taxon>Gammaproteobacteria</taxon>
        <taxon>Alteromonadales</taxon>
        <taxon>Alteromonadaceae</taxon>
        <taxon>Agaribacter</taxon>
    </lineage>
</organism>
<evidence type="ECO:0000256" key="1">
    <source>
        <dbReference type="ARBA" id="ARBA00022714"/>
    </source>
</evidence>
<evidence type="ECO:0000256" key="4">
    <source>
        <dbReference type="ARBA" id="ARBA00023004"/>
    </source>
</evidence>
<evidence type="ECO:0000256" key="5">
    <source>
        <dbReference type="ARBA" id="ARBA00023014"/>
    </source>
</evidence>
<keyword evidence="10" id="KW-1185">Reference proteome</keyword>
<dbReference type="Proteomes" id="UP001595478">
    <property type="component" value="Unassembled WGS sequence"/>
</dbReference>
<dbReference type="InterPro" id="IPR036884">
    <property type="entry name" value="2Fe-2S-bd_dom_sf"/>
</dbReference>
<dbReference type="CDD" id="cd00207">
    <property type="entry name" value="fer2"/>
    <property type="match status" value="1"/>
</dbReference>
<dbReference type="InterPro" id="IPR012675">
    <property type="entry name" value="Beta-grasp_dom_sf"/>
</dbReference>
<proteinExistence type="predicted"/>
<dbReference type="SUPFAM" id="SSF47741">
    <property type="entry name" value="CO dehydrogenase ISP C-domain like"/>
    <property type="match status" value="1"/>
</dbReference>
<dbReference type="PANTHER" id="PTHR44379">
    <property type="entry name" value="OXIDOREDUCTASE WITH IRON-SULFUR SUBUNIT"/>
    <property type="match status" value="1"/>
</dbReference>
<dbReference type="Pfam" id="PF00111">
    <property type="entry name" value="Fer2"/>
    <property type="match status" value="1"/>
</dbReference>
<dbReference type="PANTHER" id="PTHR44379:SF2">
    <property type="entry name" value="BLR6218 PROTEIN"/>
    <property type="match status" value="1"/>
</dbReference>
<gene>
    <name evidence="9" type="ORF">ACFOHL_13990</name>
</gene>
<dbReference type="PROSITE" id="PS51085">
    <property type="entry name" value="2FE2S_FER_2"/>
    <property type="match status" value="1"/>
</dbReference>
<keyword evidence="2" id="KW-0479">Metal-binding</keyword>
<protein>
    <submittedName>
        <fullName evidence="9">(2Fe-2S)-binding protein</fullName>
    </submittedName>
</protein>
<dbReference type="InterPro" id="IPR006058">
    <property type="entry name" value="2Fe2S_fd_BS"/>
</dbReference>
<dbReference type="EMBL" id="JBHRSW010000029">
    <property type="protein sequence ID" value="MFC3122731.1"/>
    <property type="molecule type" value="Genomic_DNA"/>
</dbReference>
<evidence type="ECO:0000313" key="9">
    <source>
        <dbReference type="EMBL" id="MFC3122731.1"/>
    </source>
</evidence>
<evidence type="ECO:0000256" key="6">
    <source>
        <dbReference type="ARBA" id="ARBA00023075"/>
    </source>
</evidence>
<evidence type="ECO:0000259" key="8">
    <source>
        <dbReference type="PROSITE" id="PS51085"/>
    </source>
</evidence>
<keyword evidence="5" id="KW-0411">Iron-sulfur</keyword>
<keyword evidence="6" id="KW-0830">Ubiquinone</keyword>
<feature type="compositionally biased region" description="Polar residues" evidence="7">
    <location>
        <begin position="151"/>
        <end position="161"/>
    </location>
</feature>
<sequence>MIKFELNNKPVEIDAQGDMPLLWALRDLLNMTGTKFGCGIAQCGACTVHMDGQPIRSCVMPLSAIAGKKITTIEGLSAAADHPIQKAWYEHGVPQCGYCQSGQMMSAAALLANNTNPTDEDIDVAMQGNICRCGTYPRIKAAIKTAAKQYSHQSDSATSEPDWSLVKNVGEKA</sequence>
<accession>A0ABV7FTL1</accession>
<evidence type="ECO:0000256" key="3">
    <source>
        <dbReference type="ARBA" id="ARBA00023002"/>
    </source>
</evidence>